<dbReference type="EMBL" id="BSUW01000001">
    <property type="protein sequence ID" value="GMA71978.1"/>
    <property type="molecule type" value="Genomic_DNA"/>
</dbReference>
<dbReference type="AlphaFoldDB" id="A0AA38CVB3"/>
<evidence type="ECO:0000313" key="3">
    <source>
        <dbReference type="Proteomes" id="UP001157039"/>
    </source>
</evidence>
<reference evidence="2 3" key="1">
    <citation type="journal article" date="2014" name="Int. J. Syst. Evol. Microbiol.">
        <title>Complete genome sequence of Corynebacterium casei LMG S-19264T (=DSM 44701T), isolated from a smear-ripened cheese.</title>
        <authorList>
            <consortium name="US DOE Joint Genome Institute (JGI-PGF)"/>
            <person name="Walter F."/>
            <person name="Albersmeier A."/>
            <person name="Kalinowski J."/>
            <person name="Ruckert C."/>
        </authorList>
    </citation>
    <scope>NUCLEOTIDE SEQUENCE [LARGE SCALE GENOMIC DNA]</scope>
    <source>
        <strain evidence="2 3">NBRC 114545</strain>
    </source>
</reference>
<name>A0AA38CVB3_9ENTE</name>
<dbReference type="Proteomes" id="UP001157039">
    <property type="component" value="Unassembled WGS sequence"/>
</dbReference>
<protein>
    <submittedName>
        <fullName evidence="2">Uncharacterized protein</fullName>
    </submittedName>
</protein>
<proteinExistence type="predicted"/>
<feature type="region of interest" description="Disordered" evidence="1">
    <location>
        <begin position="1"/>
        <end position="45"/>
    </location>
</feature>
<dbReference type="RefSeq" id="WP_284251083.1">
    <property type="nucleotide sequence ID" value="NZ_BSUW01000001.1"/>
</dbReference>
<comment type="caution">
    <text evidence="2">The sequence shown here is derived from an EMBL/GenBank/DDBJ whole genome shotgun (WGS) entry which is preliminary data.</text>
</comment>
<accession>A0AA38CVB3</accession>
<gene>
    <name evidence="2" type="ORF">GCM10025885_10270</name>
</gene>
<evidence type="ECO:0000256" key="1">
    <source>
        <dbReference type="SAM" id="MobiDB-lite"/>
    </source>
</evidence>
<organism evidence="2 3">
    <name type="scientific">Tetragenococcus osmophilus</name>
    <dbReference type="NCBI Taxonomy" id="526944"/>
    <lineage>
        <taxon>Bacteria</taxon>
        <taxon>Bacillati</taxon>
        <taxon>Bacillota</taxon>
        <taxon>Bacilli</taxon>
        <taxon>Lactobacillales</taxon>
        <taxon>Enterococcaceae</taxon>
        <taxon>Tetragenococcus</taxon>
    </lineage>
</organism>
<sequence length="45" mass="5379">MSRKDRNKNSQGQEPWEQPIYDTESDDENTSRSQQRHQKKEAAPF</sequence>
<evidence type="ECO:0000313" key="2">
    <source>
        <dbReference type="EMBL" id="GMA71978.1"/>
    </source>
</evidence>